<gene>
    <name evidence="1" type="ORF">BCR33DRAFT_301663</name>
</gene>
<dbReference type="AlphaFoldDB" id="A0A1Y2C6X8"/>
<dbReference type="EMBL" id="MCGO01000028">
    <property type="protein sequence ID" value="ORY42657.1"/>
    <property type="molecule type" value="Genomic_DNA"/>
</dbReference>
<organism evidence="1 2">
    <name type="scientific">Rhizoclosmatium globosum</name>
    <dbReference type="NCBI Taxonomy" id="329046"/>
    <lineage>
        <taxon>Eukaryota</taxon>
        <taxon>Fungi</taxon>
        <taxon>Fungi incertae sedis</taxon>
        <taxon>Chytridiomycota</taxon>
        <taxon>Chytridiomycota incertae sedis</taxon>
        <taxon>Chytridiomycetes</taxon>
        <taxon>Chytridiales</taxon>
        <taxon>Chytriomycetaceae</taxon>
        <taxon>Rhizoclosmatium</taxon>
    </lineage>
</organism>
<dbReference type="Proteomes" id="UP000193642">
    <property type="component" value="Unassembled WGS sequence"/>
</dbReference>
<proteinExistence type="predicted"/>
<sequence>MAHLVVMDMASPECACHSLYCYNQPCALAQVLATVSLLVFFIVLEQLGAQGCPHPKPLCTLVPSLATALKWLLNMSMDNWVSIDGWNWVV</sequence>
<protein>
    <submittedName>
        <fullName evidence="1">Uncharacterized protein</fullName>
    </submittedName>
</protein>
<evidence type="ECO:0000313" key="2">
    <source>
        <dbReference type="Proteomes" id="UP000193642"/>
    </source>
</evidence>
<accession>A0A1Y2C6X8</accession>
<name>A0A1Y2C6X8_9FUNG</name>
<evidence type="ECO:0000313" key="1">
    <source>
        <dbReference type="EMBL" id="ORY42657.1"/>
    </source>
</evidence>
<keyword evidence="2" id="KW-1185">Reference proteome</keyword>
<reference evidence="1 2" key="1">
    <citation type="submission" date="2016-07" db="EMBL/GenBank/DDBJ databases">
        <title>Pervasive Adenine N6-methylation of Active Genes in Fungi.</title>
        <authorList>
            <consortium name="DOE Joint Genome Institute"/>
            <person name="Mondo S.J."/>
            <person name="Dannebaum R.O."/>
            <person name="Kuo R.C."/>
            <person name="Labutti K."/>
            <person name="Haridas S."/>
            <person name="Kuo A."/>
            <person name="Salamov A."/>
            <person name="Ahrendt S.R."/>
            <person name="Lipzen A."/>
            <person name="Sullivan W."/>
            <person name="Andreopoulos W.B."/>
            <person name="Clum A."/>
            <person name="Lindquist E."/>
            <person name="Daum C."/>
            <person name="Ramamoorthy G.K."/>
            <person name="Gryganskyi A."/>
            <person name="Culley D."/>
            <person name="Magnuson J.K."/>
            <person name="James T.Y."/>
            <person name="O'Malley M.A."/>
            <person name="Stajich J.E."/>
            <person name="Spatafora J.W."/>
            <person name="Visel A."/>
            <person name="Grigoriev I.V."/>
        </authorList>
    </citation>
    <scope>NUCLEOTIDE SEQUENCE [LARGE SCALE GENOMIC DNA]</scope>
    <source>
        <strain evidence="1 2">JEL800</strain>
    </source>
</reference>
<comment type="caution">
    <text evidence="1">The sequence shown here is derived from an EMBL/GenBank/DDBJ whole genome shotgun (WGS) entry which is preliminary data.</text>
</comment>